<keyword evidence="1 3" id="KW-0808">Transferase</keyword>
<dbReference type="InterPro" id="IPR041698">
    <property type="entry name" value="Methyltransf_25"/>
</dbReference>
<feature type="domain" description="Methyltransferase" evidence="2">
    <location>
        <begin position="51"/>
        <end position="144"/>
    </location>
</feature>
<dbReference type="GO" id="GO:0008168">
    <property type="term" value="F:methyltransferase activity"/>
    <property type="evidence" value="ECO:0007669"/>
    <property type="project" value="UniProtKB-KW"/>
</dbReference>
<protein>
    <submittedName>
        <fullName evidence="3">Putative AdoMet-dependent methyltransferase</fullName>
    </submittedName>
</protein>
<keyword evidence="3" id="KW-0489">Methyltransferase</keyword>
<dbReference type="SUPFAM" id="SSF53335">
    <property type="entry name" value="S-adenosyl-L-methionine-dependent methyltransferases"/>
    <property type="match status" value="1"/>
</dbReference>
<evidence type="ECO:0000313" key="3">
    <source>
        <dbReference type="EMBL" id="SHI46592.1"/>
    </source>
</evidence>
<sequence length="207" mass="24124">MLDNKGFDLWANGYDASVNLSEESNRYPFAGYKDVLNIIYNTVCTKEKATVLDIGFGTGTLTKKLYDDGYFIYGIDFSERMIQIAREKMPLAQLFQYDFSKGLPEKLDNVRFDYIISTYAIHHLEDEEKVKFLNELTDYLLDNGEILIGDIAFETRELLEKGRINSLEDWDSEESYIVFDYLKDFFPKEKISYLQVSHCAGIMRLKK</sequence>
<dbReference type="PANTHER" id="PTHR43861">
    <property type="entry name" value="TRANS-ACONITATE 2-METHYLTRANSFERASE-RELATED"/>
    <property type="match status" value="1"/>
</dbReference>
<dbReference type="GO" id="GO:0032259">
    <property type="term" value="P:methylation"/>
    <property type="evidence" value="ECO:0007669"/>
    <property type="project" value="UniProtKB-KW"/>
</dbReference>
<dbReference type="CDD" id="cd02440">
    <property type="entry name" value="AdoMet_MTases"/>
    <property type="match status" value="1"/>
</dbReference>
<evidence type="ECO:0000259" key="2">
    <source>
        <dbReference type="Pfam" id="PF13649"/>
    </source>
</evidence>
<proteinExistence type="predicted"/>
<accession>A0A1M6BCX8</accession>
<dbReference type="Pfam" id="PF13649">
    <property type="entry name" value="Methyltransf_25"/>
    <property type="match status" value="1"/>
</dbReference>
<dbReference type="OrthoDB" id="122388at2"/>
<keyword evidence="4" id="KW-1185">Reference proteome</keyword>
<organism evidence="3 4">
    <name type="scientific">Lutispora thermophila DSM 19022</name>
    <dbReference type="NCBI Taxonomy" id="1122184"/>
    <lineage>
        <taxon>Bacteria</taxon>
        <taxon>Bacillati</taxon>
        <taxon>Bacillota</taxon>
        <taxon>Clostridia</taxon>
        <taxon>Lutisporales</taxon>
        <taxon>Lutisporaceae</taxon>
        <taxon>Lutispora</taxon>
    </lineage>
</organism>
<evidence type="ECO:0000313" key="4">
    <source>
        <dbReference type="Proteomes" id="UP000184442"/>
    </source>
</evidence>
<dbReference type="RefSeq" id="WP_073023938.1">
    <property type="nucleotide sequence ID" value="NZ_FQZS01000003.1"/>
</dbReference>
<dbReference type="Proteomes" id="UP000184442">
    <property type="component" value="Unassembled WGS sequence"/>
</dbReference>
<name>A0A1M6BCX8_9FIRM</name>
<reference evidence="3 4" key="1">
    <citation type="submission" date="2016-11" db="EMBL/GenBank/DDBJ databases">
        <authorList>
            <person name="Jaros S."/>
            <person name="Januszkiewicz K."/>
            <person name="Wedrychowicz H."/>
        </authorList>
    </citation>
    <scope>NUCLEOTIDE SEQUENCE [LARGE SCALE GENOMIC DNA]</scope>
    <source>
        <strain evidence="3 4">DSM 19022</strain>
    </source>
</reference>
<gene>
    <name evidence="3" type="ORF">SAMN02745176_00399</name>
</gene>
<evidence type="ECO:0000256" key="1">
    <source>
        <dbReference type="ARBA" id="ARBA00022679"/>
    </source>
</evidence>
<dbReference type="Gene3D" id="3.40.50.150">
    <property type="entry name" value="Vaccinia Virus protein VP39"/>
    <property type="match status" value="1"/>
</dbReference>
<dbReference type="InterPro" id="IPR029063">
    <property type="entry name" value="SAM-dependent_MTases_sf"/>
</dbReference>
<dbReference type="STRING" id="1122184.SAMN02745176_00399"/>
<dbReference type="AlphaFoldDB" id="A0A1M6BCX8"/>
<dbReference type="EMBL" id="FQZS01000003">
    <property type="protein sequence ID" value="SHI46592.1"/>
    <property type="molecule type" value="Genomic_DNA"/>
</dbReference>